<evidence type="ECO:0000256" key="6">
    <source>
        <dbReference type="ARBA" id="ARBA00022842"/>
    </source>
</evidence>
<keyword evidence="7 9" id="KW-0324">Glycolysis</keyword>
<dbReference type="PROSITE" id="PS51257">
    <property type="entry name" value="PROKAR_LIPOPROTEIN"/>
    <property type="match status" value="1"/>
</dbReference>
<dbReference type="GO" id="GO:0004634">
    <property type="term" value="F:phosphopyruvate hydratase activity"/>
    <property type="evidence" value="ECO:0007669"/>
    <property type="project" value="UniProtKB-UniRule"/>
</dbReference>
<feature type="binding site" evidence="11">
    <location>
        <position position="157"/>
    </location>
    <ligand>
        <name>substrate</name>
    </ligand>
</feature>
<evidence type="ECO:0000256" key="9">
    <source>
        <dbReference type="HAMAP-Rule" id="MF_00318"/>
    </source>
</evidence>
<feature type="binding site" evidence="11">
    <location>
        <position position="284"/>
    </location>
    <ligand>
        <name>substrate</name>
    </ligand>
</feature>
<keyword evidence="6 9" id="KW-0460">Magnesium</keyword>
<comment type="subcellular location">
    <subcellularLocation>
        <location evidence="9">Cytoplasm</location>
    </subcellularLocation>
    <subcellularLocation>
        <location evidence="9">Secreted</location>
    </subcellularLocation>
    <subcellularLocation>
        <location evidence="9">Cell surface</location>
    </subcellularLocation>
    <text evidence="9">Fractions of enolase are present in both the cytoplasm and on the cell surface.</text>
</comment>
<dbReference type="InterPro" id="IPR020810">
    <property type="entry name" value="Enolase_C"/>
</dbReference>
<feature type="active site" description="Proton donor" evidence="9 10">
    <location>
        <position position="208"/>
    </location>
</feature>
<dbReference type="SUPFAM" id="SSF51604">
    <property type="entry name" value="Enolase C-terminal domain-like"/>
    <property type="match status" value="1"/>
</dbReference>
<dbReference type="Gene3D" id="3.30.390.10">
    <property type="entry name" value="Enolase-like, N-terminal domain"/>
    <property type="match status" value="1"/>
</dbReference>
<feature type="binding site" evidence="9">
    <location>
        <position position="243"/>
    </location>
    <ligand>
        <name>Mg(2+)</name>
        <dbReference type="ChEBI" id="CHEBI:18420"/>
    </ligand>
</feature>
<feature type="binding site" evidence="9 12">
    <location>
        <position position="284"/>
    </location>
    <ligand>
        <name>Mg(2+)</name>
        <dbReference type="ChEBI" id="CHEBI:18420"/>
    </ligand>
</feature>
<dbReference type="InterPro" id="IPR020809">
    <property type="entry name" value="Enolase_CS"/>
</dbReference>
<evidence type="ECO:0000256" key="11">
    <source>
        <dbReference type="PIRSR" id="PIRSR001400-2"/>
    </source>
</evidence>
<dbReference type="HAMAP" id="MF_00318">
    <property type="entry name" value="Enolase"/>
    <property type="match status" value="1"/>
</dbReference>
<name>A0A1G2MUM9_9BACT</name>
<dbReference type="SFLD" id="SFLDG00178">
    <property type="entry name" value="enolase"/>
    <property type="match status" value="1"/>
</dbReference>
<evidence type="ECO:0000256" key="2">
    <source>
        <dbReference type="ARBA" id="ARBA00009604"/>
    </source>
</evidence>
<dbReference type="InterPro" id="IPR029017">
    <property type="entry name" value="Enolase-like_N"/>
</dbReference>
<keyword evidence="5 9" id="KW-0964">Secreted</keyword>
<dbReference type="SMART" id="SM01192">
    <property type="entry name" value="Enolase_C"/>
    <property type="match status" value="1"/>
</dbReference>
<evidence type="ECO:0000256" key="5">
    <source>
        <dbReference type="ARBA" id="ARBA00022525"/>
    </source>
</evidence>
<dbReference type="EMBL" id="MHRQ01000013">
    <property type="protein sequence ID" value="OHA26969.1"/>
    <property type="molecule type" value="Genomic_DNA"/>
</dbReference>
<feature type="binding site" evidence="9 12">
    <location>
        <position position="310"/>
    </location>
    <ligand>
        <name>Mg(2+)</name>
        <dbReference type="ChEBI" id="CHEBI:18420"/>
    </ligand>
</feature>
<feature type="domain" description="Enolase C-terminal TIM barrel" evidence="13">
    <location>
        <begin position="141"/>
        <end position="410"/>
    </location>
</feature>
<dbReference type="SFLD" id="SFLDF00002">
    <property type="entry name" value="enolase"/>
    <property type="match status" value="1"/>
</dbReference>
<dbReference type="PANTHER" id="PTHR11902">
    <property type="entry name" value="ENOLASE"/>
    <property type="match status" value="1"/>
</dbReference>
<dbReference type="GO" id="GO:0005576">
    <property type="term" value="C:extracellular region"/>
    <property type="evidence" value="ECO:0007669"/>
    <property type="project" value="UniProtKB-SubCell"/>
</dbReference>
<comment type="cofactor">
    <cofactor evidence="9">
        <name>Mg(2+)</name>
        <dbReference type="ChEBI" id="CHEBI:18420"/>
    </cofactor>
    <text evidence="9">Binds a second Mg(2+) ion via substrate during catalysis.</text>
</comment>
<comment type="function">
    <text evidence="9">Catalyzes the reversible conversion of 2-phosphoglycerate (2-PG) into phosphoenolpyruvate (PEP). It is essential for the degradation of carbohydrates via glycolysis.</text>
</comment>
<dbReference type="PANTHER" id="PTHR11902:SF1">
    <property type="entry name" value="ENOLASE"/>
    <property type="match status" value="1"/>
</dbReference>
<comment type="catalytic activity">
    <reaction evidence="9">
        <text>(2R)-2-phosphoglycerate = phosphoenolpyruvate + H2O</text>
        <dbReference type="Rhea" id="RHEA:10164"/>
        <dbReference type="ChEBI" id="CHEBI:15377"/>
        <dbReference type="ChEBI" id="CHEBI:58289"/>
        <dbReference type="ChEBI" id="CHEBI:58702"/>
        <dbReference type="EC" id="4.2.1.11"/>
    </reaction>
</comment>
<gene>
    <name evidence="9" type="primary">eno</name>
    <name evidence="15" type="ORF">A3C06_04330</name>
</gene>
<dbReference type="EC" id="4.2.1.11" evidence="3 9"/>
<dbReference type="AlphaFoldDB" id="A0A1G2MUM9"/>
<dbReference type="SUPFAM" id="SSF54826">
    <property type="entry name" value="Enolase N-terminal domain-like"/>
    <property type="match status" value="1"/>
</dbReference>
<organism evidence="15 16">
    <name type="scientific">Candidatus Taylorbacteria bacterium RIFCSPHIGHO2_02_FULL_46_13</name>
    <dbReference type="NCBI Taxonomy" id="1802312"/>
    <lineage>
        <taxon>Bacteria</taxon>
        <taxon>Candidatus Tayloriibacteriota</taxon>
    </lineage>
</organism>
<feature type="active site" description="Proton acceptor" evidence="9 10">
    <location>
        <position position="335"/>
    </location>
</feature>
<dbReference type="Proteomes" id="UP000177565">
    <property type="component" value="Unassembled WGS sequence"/>
</dbReference>
<evidence type="ECO:0000256" key="7">
    <source>
        <dbReference type="ARBA" id="ARBA00023152"/>
    </source>
</evidence>
<dbReference type="InterPro" id="IPR000941">
    <property type="entry name" value="Enolase"/>
</dbReference>
<dbReference type="SMART" id="SM01193">
    <property type="entry name" value="Enolase_N"/>
    <property type="match status" value="1"/>
</dbReference>
<keyword evidence="8 9" id="KW-0456">Lyase</keyword>
<evidence type="ECO:0000256" key="10">
    <source>
        <dbReference type="PIRSR" id="PIRSR001400-1"/>
    </source>
</evidence>
<evidence type="ECO:0000313" key="15">
    <source>
        <dbReference type="EMBL" id="OHA26969.1"/>
    </source>
</evidence>
<dbReference type="GO" id="GO:0009986">
    <property type="term" value="C:cell surface"/>
    <property type="evidence" value="ECO:0007669"/>
    <property type="project" value="UniProtKB-SubCell"/>
</dbReference>
<dbReference type="PIRSF" id="PIRSF001400">
    <property type="entry name" value="Enolase"/>
    <property type="match status" value="1"/>
</dbReference>
<feature type="domain" description="Enolase N-terminal" evidence="14">
    <location>
        <begin position="4"/>
        <end position="131"/>
    </location>
</feature>
<dbReference type="PROSITE" id="PS00164">
    <property type="entry name" value="ENOLASE"/>
    <property type="match status" value="1"/>
</dbReference>
<comment type="similarity">
    <text evidence="2 9">Belongs to the enolase family.</text>
</comment>
<keyword evidence="9" id="KW-0963">Cytoplasm</keyword>
<evidence type="ECO:0000256" key="1">
    <source>
        <dbReference type="ARBA" id="ARBA00005031"/>
    </source>
</evidence>
<feature type="binding site" evidence="9">
    <location>
        <position position="364"/>
    </location>
    <ligand>
        <name>(2R)-2-phosphoglycerate</name>
        <dbReference type="ChEBI" id="CHEBI:58289"/>
    </ligand>
</feature>
<dbReference type="UniPathway" id="UPA00109">
    <property type="reaction ID" value="UER00187"/>
</dbReference>
<evidence type="ECO:0000256" key="3">
    <source>
        <dbReference type="ARBA" id="ARBA00012058"/>
    </source>
</evidence>
<dbReference type="Pfam" id="PF00113">
    <property type="entry name" value="Enolase_C"/>
    <property type="match status" value="1"/>
</dbReference>
<feature type="binding site" evidence="11">
    <location>
        <begin position="362"/>
        <end position="365"/>
    </location>
    <ligand>
        <name>substrate</name>
    </ligand>
</feature>
<dbReference type="GO" id="GO:0000015">
    <property type="term" value="C:phosphopyruvate hydratase complex"/>
    <property type="evidence" value="ECO:0007669"/>
    <property type="project" value="InterPro"/>
</dbReference>
<dbReference type="Gene3D" id="3.20.20.120">
    <property type="entry name" value="Enolase-like C-terminal domain"/>
    <property type="match status" value="1"/>
</dbReference>
<dbReference type="PRINTS" id="PR00148">
    <property type="entry name" value="ENOLASE"/>
</dbReference>
<dbReference type="STRING" id="1802312.A3C06_04330"/>
<feature type="binding site" evidence="9">
    <location>
        <position position="386"/>
    </location>
    <ligand>
        <name>(2R)-2-phosphoglycerate</name>
        <dbReference type="ChEBI" id="CHEBI:58289"/>
    </ligand>
</feature>
<evidence type="ECO:0000259" key="13">
    <source>
        <dbReference type="SMART" id="SM01192"/>
    </source>
</evidence>
<comment type="pathway">
    <text evidence="1 9">Carbohydrate degradation; glycolysis; pyruvate from D-glyceraldehyde 3-phosphate: step 4/5.</text>
</comment>
<feature type="binding site" evidence="9">
    <location>
        <position position="335"/>
    </location>
    <ligand>
        <name>(2R)-2-phosphoglycerate</name>
        <dbReference type="ChEBI" id="CHEBI:58289"/>
    </ligand>
</feature>
<evidence type="ECO:0000256" key="12">
    <source>
        <dbReference type="PIRSR" id="PIRSR001400-3"/>
    </source>
</evidence>
<feature type="binding site" evidence="9">
    <location>
        <position position="365"/>
    </location>
    <ligand>
        <name>(2R)-2-phosphoglycerate</name>
        <dbReference type="ChEBI" id="CHEBI:58289"/>
    </ligand>
</feature>
<feature type="binding site" evidence="11">
    <location>
        <position position="166"/>
    </location>
    <ligand>
        <name>substrate</name>
    </ligand>
</feature>
<reference evidence="15 16" key="1">
    <citation type="journal article" date="2016" name="Nat. Commun.">
        <title>Thousands of microbial genomes shed light on interconnected biogeochemical processes in an aquifer system.</title>
        <authorList>
            <person name="Anantharaman K."/>
            <person name="Brown C.T."/>
            <person name="Hug L.A."/>
            <person name="Sharon I."/>
            <person name="Castelle C.J."/>
            <person name="Probst A.J."/>
            <person name="Thomas B.C."/>
            <person name="Singh A."/>
            <person name="Wilkins M.J."/>
            <person name="Karaoz U."/>
            <person name="Brodie E.L."/>
            <person name="Williams K.H."/>
            <person name="Hubbard S.S."/>
            <person name="Banfield J.F."/>
        </authorList>
    </citation>
    <scope>NUCLEOTIDE SEQUENCE [LARGE SCALE GENOMIC DNA]</scope>
</reference>
<dbReference type="InterPro" id="IPR020811">
    <property type="entry name" value="Enolase_N"/>
</dbReference>
<dbReference type="GO" id="GO:0006096">
    <property type="term" value="P:glycolytic process"/>
    <property type="evidence" value="ECO:0007669"/>
    <property type="project" value="UniProtKB-UniRule"/>
</dbReference>
<evidence type="ECO:0000313" key="16">
    <source>
        <dbReference type="Proteomes" id="UP000177565"/>
    </source>
</evidence>
<sequence length="411" mass="44693">MTKISRVSASEIRDSRGNPTLSVTVACEDGSQGTFDVPSGASTGRYEAFELRDGEGPQSHVLKAIANVKGEINGALLGVAVTEQKKIDDILCALDGTKEKSRLGGNALIGASVAAAKAAATSDKLELFVYLRKLVRIAPSEREFPFLYMNVINGGKHAKTRLMFQEYMIVPQTESPQEAVSIGKDFLAALEKEIVKDYGAQALVIGDEGGIALDVEDPETPLKLLNEVRDSLPNPHSVRFALDVAASSFFQHNHYRIGEKKLSREELLERIASYTTAYNLLSVEDPFEENDFTSFSALTRSVPQTKVVGDDLTTTNEARVREAIDKHCIGAVIIKPNQIGTLSETLATMALARANGIECIISHRSGETLDSFISDLAFAFSVFGIKVGAPRAKERLVKMERLITIESLQNT</sequence>
<dbReference type="SFLD" id="SFLDS00001">
    <property type="entry name" value="Enolase"/>
    <property type="match status" value="1"/>
</dbReference>
<dbReference type="Pfam" id="PF03952">
    <property type="entry name" value="Enolase_N"/>
    <property type="match status" value="1"/>
</dbReference>
<dbReference type="GO" id="GO:0000287">
    <property type="term" value="F:magnesium ion binding"/>
    <property type="evidence" value="ECO:0007669"/>
    <property type="project" value="UniProtKB-UniRule"/>
</dbReference>
<feature type="binding site" evidence="11">
    <location>
        <position position="310"/>
    </location>
    <ligand>
        <name>substrate</name>
    </ligand>
</feature>
<evidence type="ECO:0000256" key="8">
    <source>
        <dbReference type="ARBA" id="ARBA00023239"/>
    </source>
</evidence>
<feature type="binding site" evidence="9">
    <location>
        <position position="165"/>
    </location>
    <ligand>
        <name>(2R)-2-phosphoglycerate</name>
        <dbReference type="ChEBI" id="CHEBI:58289"/>
    </ligand>
</feature>
<keyword evidence="9 12" id="KW-0479">Metal-binding</keyword>
<comment type="caution">
    <text evidence="15">The sequence shown here is derived from an EMBL/GenBank/DDBJ whole genome shotgun (WGS) entry which is preliminary data.</text>
</comment>
<dbReference type="InterPro" id="IPR036849">
    <property type="entry name" value="Enolase-like_C_sf"/>
</dbReference>
<proteinExistence type="inferred from homology"/>
<feature type="binding site" evidence="11">
    <location>
        <position position="386"/>
    </location>
    <ligand>
        <name>substrate</name>
    </ligand>
</feature>
<evidence type="ECO:0000259" key="14">
    <source>
        <dbReference type="SMART" id="SM01193"/>
    </source>
</evidence>
<accession>A0A1G2MUM9</accession>
<evidence type="ECO:0000256" key="4">
    <source>
        <dbReference type="ARBA" id="ARBA00017068"/>
    </source>
</evidence>
<protein>
    <recommendedName>
        <fullName evidence="4 9">Enolase</fullName>
        <ecNumber evidence="3 9">4.2.1.11</ecNumber>
    </recommendedName>
    <alternativeName>
        <fullName evidence="9">2-phospho-D-glycerate hydro-lyase</fullName>
    </alternativeName>
    <alternativeName>
        <fullName evidence="9">2-phosphoglycerate dehydratase</fullName>
    </alternativeName>
</protein>
<comment type="cofactor">
    <cofactor evidence="12">
        <name>Mg(2+)</name>
        <dbReference type="ChEBI" id="CHEBI:18420"/>
    </cofactor>
    <text evidence="12">Mg(2+) is required for catalysis and for stabilizing the dimer.</text>
</comment>